<evidence type="ECO:0000256" key="1">
    <source>
        <dbReference type="SAM" id="Coils"/>
    </source>
</evidence>
<sequence length="198" mass="22305">MAARRCPEGDRGRVTCRGELRGNLAVGAKSELESLKNISREVKESVILKLQDISELALRLDESRSRYVVELEREKARRAAELEAAEKRFNKINQENLDRYSKMENKMEKLLAEVASTKEMLGQMRVPEALAEIRKVVARPAPRIMNYAEAAAKPRQRPPCRPWPSTRLDEEARGQMVLSCSSVEDAKDRGAAQDAAPT</sequence>
<keyword evidence="4" id="KW-1185">Reference proteome</keyword>
<dbReference type="AlphaFoldDB" id="A0A4C1ZVE0"/>
<dbReference type="EMBL" id="BGZK01002312">
    <property type="protein sequence ID" value="GBP92821.1"/>
    <property type="molecule type" value="Genomic_DNA"/>
</dbReference>
<name>A0A4C1ZVE0_EUMVA</name>
<proteinExistence type="predicted"/>
<organism evidence="3 4">
    <name type="scientific">Eumeta variegata</name>
    <name type="common">Bagworm moth</name>
    <name type="synonym">Eumeta japonica</name>
    <dbReference type="NCBI Taxonomy" id="151549"/>
    <lineage>
        <taxon>Eukaryota</taxon>
        <taxon>Metazoa</taxon>
        <taxon>Ecdysozoa</taxon>
        <taxon>Arthropoda</taxon>
        <taxon>Hexapoda</taxon>
        <taxon>Insecta</taxon>
        <taxon>Pterygota</taxon>
        <taxon>Neoptera</taxon>
        <taxon>Endopterygota</taxon>
        <taxon>Lepidoptera</taxon>
        <taxon>Glossata</taxon>
        <taxon>Ditrysia</taxon>
        <taxon>Tineoidea</taxon>
        <taxon>Psychidae</taxon>
        <taxon>Oiketicinae</taxon>
        <taxon>Eumeta</taxon>
    </lineage>
</organism>
<evidence type="ECO:0000313" key="4">
    <source>
        <dbReference type="Proteomes" id="UP000299102"/>
    </source>
</evidence>
<dbReference type="Proteomes" id="UP000299102">
    <property type="component" value="Unassembled WGS sequence"/>
</dbReference>
<gene>
    <name evidence="3" type="ORF">EVAR_57333_1</name>
</gene>
<evidence type="ECO:0000313" key="3">
    <source>
        <dbReference type="EMBL" id="GBP92821.1"/>
    </source>
</evidence>
<feature type="region of interest" description="Disordered" evidence="2">
    <location>
        <begin position="149"/>
        <end position="169"/>
    </location>
</feature>
<evidence type="ECO:0000256" key="2">
    <source>
        <dbReference type="SAM" id="MobiDB-lite"/>
    </source>
</evidence>
<keyword evidence="1" id="KW-0175">Coiled coil</keyword>
<feature type="coiled-coil region" evidence="1">
    <location>
        <begin position="68"/>
        <end position="120"/>
    </location>
</feature>
<accession>A0A4C1ZVE0</accession>
<reference evidence="3 4" key="1">
    <citation type="journal article" date="2019" name="Commun. Biol.">
        <title>The bagworm genome reveals a unique fibroin gene that provides high tensile strength.</title>
        <authorList>
            <person name="Kono N."/>
            <person name="Nakamura H."/>
            <person name="Ohtoshi R."/>
            <person name="Tomita M."/>
            <person name="Numata K."/>
            <person name="Arakawa K."/>
        </authorList>
    </citation>
    <scope>NUCLEOTIDE SEQUENCE [LARGE SCALE GENOMIC DNA]</scope>
</reference>
<comment type="caution">
    <text evidence="3">The sequence shown here is derived from an EMBL/GenBank/DDBJ whole genome shotgun (WGS) entry which is preliminary data.</text>
</comment>
<protein>
    <submittedName>
        <fullName evidence="3">Uncharacterized protein</fullName>
    </submittedName>
</protein>